<gene>
    <name evidence="1" type="ORF">ACFQE6_17750</name>
</gene>
<evidence type="ECO:0008006" key="3">
    <source>
        <dbReference type="Google" id="ProtNLM"/>
    </source>
</evidence>
<dbReference type="Gene3D" id="1.10.10.10">
    <property type="entry name" value="Winged helix-like DNA-binding domain superfamily/Winged helix DNA-binding domain"/>
    <property type="match status" value="1"/>
</dbReference>
<evidence type="ECO:0000313" key="2">
    <source>
        <dbReference type="Proteomes" id="UP001596383"/>
    </source>
</evidence>
<dbReference type="InterPro" id="IPR036388">
    <property type="entry name" value="WH-like_DNA-bd_sf"/>
</dbReference>
<dbReference type="AlphaFoldDB" id="A0ABD5SUF3"/>
<organism evidence="1 2">
    <name type="scientific">Natrinema soli</name>
    <dbReference type="NCBI Taxonomy" id="1930624"/>
    <lineage>
        <taxon>Archaea</taxon>
        <taxon>Methanobacteriati</taxon>
        <taxon>Methanobacteriota</taxon>
        <taxon>Stenosarchaea group</taxon>
        <taxon>Halobacteria</taxon>
        <taxon>Halobacteriales</taxon>
        <taxon>Natrialbaceae</taxon>
        <taxon>Natrinema</taxon>
    </lineage>
</organism>
<dbReference type="InterPro" id="IPR036866">
    <property type="entry name" value="RibonucZ/Hydroxyglut_hydro"/>
</dbReference>
<evidence type="ECO:0000313" key="1">
    <source>
        <dbReference type="EMBL" id="MFC6766765.1"/>
    </source>
</evidence>
<sequence length="126" mass="14343">MTDSLDRHVQSLTRIAEANFSKAWPGHRASIDDPTRSRGVIDRHRRRARRILELLDSSDPMTTWKVTDALFGELNHAHIFIGPGEAHAHLEYLERHGFVEQTTDGYRRTDRPAAALESVFDITGEP</sequence>
<reference evidence="1 2" key="1">
    <citation type="journal article" date="2019" name="Int. J. Syst. Evol. Microbiol.">
        <title>The Global Catalogue of Microorganisms (GCM) 10K type strain sequencing project: providing services to taxonomists for standard genome sequencing and annotation.</title>
        <authorList>
            <consortium name="The Broad Institute Genomics Platform"/>
            <consortium name="The Broad Institute Genome Sequencing Center for Infectious Disease"/>
            <person name="Wu L."/>
            <person name="Ma J."/>
        </authorList>
    </citation>
    <scope>NUCLEOTIDE SEQUENCE [LARGE SCALE GENOMIC DNA]</scope>
    <source>
        <strain evidence="1 2">LMG 29247</strain>
    </source>
</reference>
<comment type="caution">
    <text evidence="1">The sequence shown here is derived from an EMBL/GenBank/DDBJ whole genome shotgun (WGS) entry which is preliminary data.</text>
</comment>
<dbReference type="SUPFAM" id="SSF56281">
    <property type="entry name" value="Metallo-hydrolase/oxidoreductase"/>
    <property type="match status" value="1"/>
</dbReference>
<protein>
    <recommendedName>
        <fullName evidence="3">ArsR family transcriptional regulator</fullName>
    </recommendedName>
</protein>
<keyword evidence="2" id="KW-1185">Reference proteome</keyword>
<accession>A0ABD5SUF3</accession>
<dbReference type="Proteomes" id="UP001596383">
    <property type="component" value="Unassembled WGS sequence"/>
</dbReference>
<name>A0ABD5SUF3_9EURY</name>
<proteinExistence type="predicted"/>
<dbReference type="EMBL" id="JBHSWV010000296">
    <property type="protein sequence ID" value="MFC6766765.1"/>
    <property type="molecule type" value="Genomic_DNA"/>
</dbReference>